<feature type="transmembrane region" description="Helical" evidence="1">
    <location>
        <begin position="204"/>
        <end position="223"/>
    </location>
</feature>
<feature type="transmembrane region" description="Helical" evidence="1">
    <location>
        <begin position="235"/>
        <end position="255"/>
    </location>
</feature>
<sequence>MSSRPDALLRRRGEPLRASFLELFFDLAFVLALQELSLVLLADVSVAGAARTALLLLPLWWVWVVTAWFTDWFDRANRWVQALLVGAALGMLLMSVALPEATGGRAGLFAGAYVAIHVGRTVVTAVALRGHPLRRRTLRILAWFGTTGILWLVGAGWPAARVPVWVAALVLDYTAPRMGWRTPGLGRARPGELRLRGGHLTERFQQVFIIALGELIITAGVAYSATGLAAAQSVAFLLAFATAVLIGLLYVTPAGRNLGTAFDERDPSRFGTVTAYLHLVLIAGVVATSVATDLVITHPTERGTGAVVALTVAGPALFLAGRVALSAVIFRRLSWPQLLGLPTLLLTALAGTALPLLGSAAATVVVLLVVALLDRRLASTELESRPGR</sequence>
<proteinExistence type="predicted"/>
<protein>
    <submittedName>
        <fullName evidence="2">Low temperature requirement protein LtrA</fullName>
    </submittedName>
</protein>
<dbReference type="AlphaFoldDB" id="A0A1C5JSD7"/>
<feature type="transmembrane region" description="Helical" evidence="1">
    <location>
        <begin position="140"/>
        <end position="160"/>
    </location>
</feature>
<dbReference type="PANTHER" id="PTHR36840">
    <property type="entry name" value="BLL5714 PROTEIN"/>
    <property type="match status" value="1"/>
</dbReference>
<evidence type="ECO:0000313" key="3">
    <source>
        <dbReference type="Proteomes" id="UP000198221"/>
    </source>
</evidence>
<feature type="transmembrane region" description="Helical" evidence="1">
    <location>
        <begin position="275"/>
        <end position="296"/>
    </location>
</feature>
<evidence type="ECO:0000256" key="1">
    <source>
        <dbReference type="SAM" id="Phobius"/>
    </source>
</evidence>
<dbReference type="InterPro" id="IPR010640">
    <property type="entry name" value="Low_temperature_requirement_A"/>
</dbReference>
<dbReference type="Proteomes" id="UP000198221">
    <property type="component" value="Chromosome I"/>
</dbReference>
<organism evidence="2 3">
    <name type="scientific">Micromonospora inositola</name>
    <dbReference type="NCBI Taxonomy" id="47865"/>
    <lineage>
        <taxon>Bacteria</taxon>
        <taxon>Bacillati</taxon>
        <taxon>Actinomycetota</taxon>
        <taxon>Actinomycetes</taxon>
        <taxon>Micromonosporales</taxon>
        <taxon>Micromonosporaceae</taxon>
        <taxon>Micromonospora</taxon>
    </lineage>
</organism>
<dbReference type="EMBL" id="LT607754">
    <property type="protein sequence ID" value="SCG73500.1"/>
    <property type="molecule type" value="Genomic_DNA"/>
</dbReference>
<keyword evidence="1" id="KW-1133">Transmembrane helix</keyword>
<keyword evidence="1" id="KW-0472">Membrane</keyword>
<gene>
    <name evidence="2" type="ORF">GA0070613_5320</name>
</gene>
<feature type="transmembrane region" description="Helical" evidence="1">
    <location>
        <begin position="308"/>
        <end position="330"/>
    </location>
</feature>
<dbReference type="Pfam" id="PF06772">
    <property type="entry name" value="LtrA"/>
    <property type="match status" value="1"/>
</dbReference>
<reference evidence="3" key="1">
    <citation type="submission" date="2016-06" db="EMBL/GenBank/DDBJ databases">
        <authorList>
            <person name="Varghese N."/>
            <person name="Submissions Spin"/>
        </authorList>
    </citation>
    <scope>NUCLEOTIDE SEQUENCE [LARGE SCALE GENOMIC DNA]</scope>
    <source>
        <strain evidence="3">DSM 43819</strain>
    </source>
</reference>
<keyword evidence="1" id="KW-0812">Transmembrane</keyword>
<dbReference type="PANTHER" id="PTHR36840:SF1">
    <property type="entry name" value="BLL5714 PROTEIN"/>
    <property type="match status" value="1"/>
</dbReference>
<dbReference type="RefSeq" id="WP_089014694.1">
    <property type="nucleotide sequence ID" value="NZ_LT607754.1"/>
</dbReference>
<name>A0A1C5JSD7_9ACTN</name>
<evidence type="ECO:0000313" key="2">
    <source>
        <dbReference type="EMBL" id="SCG73500.1"/>
    </source>
</evidence>
<keyword evidence="3" id="KW-1185">Reference proteome</keyword>
<dbReference type="OrthoDB" id="7698234at2"/>
<accession>A0A1C5JSD7</accession>
<feature type="transmembrane region" description="Helical" evidence="1">
    <location>
        <begin position="48"/>
        <end position="70"/>
    </location>
</feature>
<feature type="transmembrane region" description="Helical" evidence="1">
    <location>
        <begin position="107"/>
        <end position="128"/>
    </location>
</feature>
<feature type="transmembrane region" description="Helical" evidence="1">
    <location>
        <begin position="20"/>
        <end position="42"/>
    </location>
</feature>
<feature type="transmembrane region" description="Helical" evidence="1">
    <location>
        <begin position="350"/>
        <end position="373"/>
    </location>
</feature>
<feature type="transmembrane region" description="Helical" evidence="1">
    <location>
        <begin position="82"/>
        <end position="101"/>
    </location>
</feature>